<comment type="caution">
    <text evidence="2">The sequence shown here is derived from an EMBL/GenBank/DDBJ whole genome shotgun (WGS) entry which is preliminary data.</text>
</comment>
<dbReference type="Proteomes" id="UP001219568">
    <property type="component" value="Unassembled WGS sequence"/>
</dbReference>
<evidence type="ECO:0000313" key="3">
    <source>
        <dbReference type="Proteomes" id="UP001219568"/>
    </source>
</evidence>
<feature type="compositionally biased region" description="Low complexity" evidence="1">
    <location>
        <begin position="144"/>
        <end position="159"/>
    </location>
</feature>
<sequence length="838" mass="93839">MPIPDNLGYAIDEETWQKSIDTLDEKNQTEGILNGYITCVLRTWNMMGITGRGLWNDFREEFNRWTLDTFKVANRAALKMIRIHLTAHGVWVRVGPGISYAKGLFDCLQEVTQHEWTKEEIEDHLKEQAGNFNSRRNPARDQSPTIRPSAPAARATSANPPNPQTLRTDVAKSHVGRVDQREEEATFATLDTAAEVTTSAEEVMDTATTVNSLPFVDKDREETTGEVDGAIKGPTKGDAISVDNQDAGRSIIPGKNKIDPLTTPANNTSLRRGRGQPPDPKNKPKPQASVRRSTRRKAADLQDVEDQFINAIQEGQDVSMVPMTNKERADMELSIKLRNESVITTPGSPFEQSQNKEIEGLIARGVFDFVQYDPMKHDGVRIFNSRLVNEIKGKATGTPFEKSRLVIQAYNDEGKGMILTQSPTIQRASQRIIVALAPSLSEKNISLSIRDITQAYVQSTTSLNRLILAYLPKEIKSKFPAGTIMVVRKPLYGIPEAGTHWWATYHKHHRERLEMVTSTYDPCLLVSTGKGAFGVVGMQTDDTLILGTDEFATLEEKELAEAKFSAKPKDTLSSENPLIFNGCVLTQKEGDVTVELRQKEQGKRLKLIDHNSKDFKHVYMEQRARGAYIATICQPEAAFDLSVAAQHQDPTEADVNALNKRIKWQMKNLDRGIKYVAIDLSAAKLFVFIDGSFANNKDFSSQIGYEIIFANESAENEEFEITGNLIHWSSTKSKRVTRSVLASEIYGMVGGVDMAIVIGTTIKMIMDQLGFGKIPTIVCTDSYSLYECLVKLGTTKEKRLMIDIMALRQPYERREIIEWHCATYRCNEVQYDRIMSAG</sequence>
<feature type="compositionally biased region" description="Polar residues" evidence="1">
    <location>
        <begin position="130"/>
        <end position="143"/>
    </location>
</feature>
<feature type="region of interest" description="Disordered" evidence="1">
    <location>
        <begin position="128"/>
        <end position="169"/>
    </location>
</feature>
<protein>
    <recommendedName>
        <fullName evidence="4">Reverse transcriptase Ty1/copia-type domain-containing protein</fullName>
    </recommendedName>
</protein>
<reference evidence="2" key="2">
    <citation type="submission" date="2023-01" db="EMBL/GenBank/DDBJ databases">
        <authorList>
            <person name="Petersen C."/>
        </authorList>
    </citation>
    <scope>NUCLEOTIDE SEQUENCE</scope>
    <source>
        <strain evidence="2">IBT 15450</strain>
    </source>
</reference>
<evidence type="ECO:0008006" key="4">
    <source>
        <dbReference type="Google" id="ProtNLM"/>
    </source>
</evidence>
<reference evidence="2" key="1">
    <citation type="journal article" date="2023" name="IMA Fungus">
        <title>Comparative genomic study of the Penicillium genus elucidates a diverse pangenome and 15 lateral gene transfer events.</title>
        <authorList>
            <person name="Petersen C."/>
            <person name="Sorensen T."/>
            <person name="Nielsen M.R."/>
            <person name="Sondergaard T.E."/>
            <person name="Sorensen J.L."/>
            <person name="Fitzpatrick D.A."/>
            <person name="Frisvad J.C."/>
            <person name="Nielsen K.L."/>
        </authorList>
    </citation>
    <scope>NUCLEOTIDE SEQUENCE</scope>
    <source>
        <strain evidence="2">IBT 15450</strain>
    </source>
</reference>
<name>A0AAD6IBQ7_PENCN</name>
<proteinExistence type="predicted"/>
<dbReference type="EMBL" id="JAQJZL010000006">
    <property type="protein sequence ID" value="KAJ6039209.1"/>
    <property type="molecule type" value="Genomic_DNA"/>
</dbReference>
<keyword evidence="3" id="KW-1185">Reference proteome</keyword>
<dbReference type="AlphaFoldDB" id="A0AAD6IBQ7"/>
<gene>
    <name evidence="2" type="ORF">N7460_007241</name>
</gene>
<evidence type="ECO:0000313" key="2">
    <source>
        <dbReference type="EMBL" id="KAJ6039209.1"/>
    </source>
</evidence>
<accession>A0AAD6IBQ7</accession>
<feature type="region of interest" description="Disordered" evidence="1">
    <location>
        <begin position="219"/>
        <end position="302"/>
    </location>
</feature>
<organism evidence="2 3">
    <name type="scientific">Penicillium canescens</name>
    <dbReference type="NCBI Taxonomy" id="5083"/>
    <lineage>
        <taxon>Eukaryota</taxon>
        <taxon>Fungi</taxon>
        <taxon>Dikarya</taxon>
        <taxon>Ascomycota</taxon>
        <taxon>Pezizomycotina</taxon>
        <taxon>Eurotiomycetes</taxon>
        <taxon>Eurotiomycetidae</taxon>
        <taxon>Eurotiales</taxon>
        <taxon>Aspergillaceae</taxon>
        <taxon>Penicillium</taxon>
    </lineage>
</organism>
<evidence type="ECO:0000256" key="1">
    <source>
        <dbReference type="SAM" id="MobiDB-lite"/>
    </source>
</evidence>